<sequence length="1942" mass="215459">MGCFSTPLKSSFSAVVLLLFLLFTLIPQQTRSQSLPIDELRSAIFLIRQFQLNIGQDQTSVCSSTVFSCVVIDIDAHITEISLVGSTFTGGGLPDTNLVRLDFPKLNVLEIRQVVEVADNSINLLNLVRDLPLLQSIIINGYPQLTSVPVGFPINLTALQSIDLNYNGITSIPGFFNNTVASFISVLNPLVDISIDDTLNLPNLNILSIKYKAASLSSPKTFNLKSNSFPQLSGFSIVLENETIVTINYEIGVTKSIYCTTWMPVERYNSLCHLQIKNTSSLVTLDLSGTLPTSTLSPVINSINYPALVNLGYTSFPLSQFPPNLTNIQLKGNYINFIGVTMPPQVKSLDLSFNQLVNIDFGTIFANSVWLDLNVASNLGLVTPVPVSMCKNTIHIENTAIPTVPDCFWCNYNMTAWFSTSLPYPSTFACDFKFLPNIIYTINGQGILKGTNIGYGGYGGLSMATTPNSIIPLNITRPAWSPIPYSFFLNPLEKWSANVQITDVTIDFISPPVLFSQRAYNLWIDMQIIQNDNFTSEARLTSQLTGKVTMCSFSMSDGTRLILETIGTLQNGPHILNISNPLTYDTAQFNFTQAYPIISNVSPNYLVYGTSITINGEFGTAPRTFDSILIQNSTYSVPCTYMGIFNNNLLQCTLYAYAPLGVTYMNVTENGYWTTYAYSYTTPQSQCNLETNRCSGNGYCNETGQCLCNNDGGYYNNCSKPYPVIGSGEYNLNQTRNISLYGDFGPFGQSNLSIKVNNTFDCSVVDKSQQVIHCQLSNQPNYGLSSVQLLVDGENTNVRNILQLRQPNPNNNNGGTTTTNPISTTTTTTTTTSGSSTDTPQQLCIQQTSNCYGHGTCDVYGICQCDKDYNQDDECFTKFINTTITPNTTDPTVSFDIDGIDFQFEIVSIQELDLNGDVVNNKELLISDYTWIVNASTNNITTVVDYQLNTTLANPTGNESSPSFDYFQSVSVLSTISFSTQPRDIQFGDQLLHINPNSIKLAINITNWQYSSNLATLRVVFRTVIINNQTVQYDCNEKEIDPLSYDSLSSLQYLRVIKDDIQFNGRFIDVALSNGRPTYSQTQLISLTQSTSNVNESVALLGINLPQCQSCVLDPDFTPLLIDKGTGGNDKCGGGGSAQSTAWRIAVGVVVGGIAAIALATASIIYYKKKKLNRLYDKKVANKLKKGYPSFISNSEYVEKDLQEGVLVCTQCGTLLEPDATLTNEDLFGTSIVYKDHSLQSGIPGGTNPSSRAFKKRSYHTYSKGSSGNGNGSNGCTNRNGKATSSAPNVTNEMSNHMITQIDAISETLGFNTGLKQELFTLCTFTIRKLPNLKFMRTRLIVAAIANIIIKQNKKPISLLEISTKVGVEFYALGKITRHIIKDMEIEVTTTDSDIHIFIDRVFSRFNESYAGDQLKSLKKLTVEIIHFLSLNHVIEGRHPPTMVCCSVYLSMKTLESKTKIPPDLNKLIEILSIKSTAGFTKRIKEIEQLLINYSKQQTQTSILKSMTINVKNLPHYTSFIVNDCLMNCQSRINDEDDLLYEDGDLVIENNNNNNGQDNGSLSSASSGEEEEESDHSPQQQQQETITSTTTTNSTPPSTTTTTTSIIVYNEPNEVEPTLESTKKKKRIRKPKKPGRAPNFKDYLSMCDLIGCPPSFINTSYKEMRRRLNVIGAKQRLITVMSPDQLPANISVTADDLEFLKKYQIFSNSNPNVGKQSLMQLHQHLTNVENLPSPAISMMDMDNFDLESYIPNSSNIYETLLLNNISEKRIIEGVFDLSEIESKKILSTHPNLSSTELSEHDMSNSEMSSYLRTSSEKLRLQMILSTLDNNNNNDDDDSSSPSPSPRKLLPPPLPPSTPLSPKPKQPLLRLKDNNQKQEQEEQVVEKLKKETQKEDIKVIDEDEDQDDEDEEDEDSEDDKADNDDNCRSLYSHNGTYEDDDDY</sequence>
<evidence type="ECO:0000313" key="6">
    <source>
        <dbReference type="Proteomes" id="UP000007797"/>
    </source>
</evidence>
<dbReference type="GeneID" id="14868119"/>
<reference evidence="6" key="1">
    <citation type="journal article" date="2011" name="Genome Res.">
        <title>Phylogeny-wide analysis of social amoeba genomes highlights ancient origins for complex intercellular communication.</title>
        <authorList>
            <person name="Heidel A.J."/>
            <person name="Lawal H.M."/>
            <person name="Felder M."/>
            <person name="Schilde C."/>
            <person name="Helps N.R."/>
            <person name="Tunggal B."/>
            <person name="Rivero F."/>
            <person name="John U."/>
            <person name="Schleicher M."/>
            <person name="Eichinger L."/>
            <person name="Platzer M."/>
            <person name="Noegel A.A."/>
            <person name="Schaap P."/>
            <person name="Gloeckner G."/>
        </authorList>
    </citation>
    <scope>NUCLEOTIDE SEQUENCE [LARGE SCALE GENOMIC DNA]</scope>
    <source>
        <strain evidence="6">SH3</strain>
    </source>
</reference>
<proteinExistence type="predicted"/>
<dbReference type="InterPro" id="IPR032675">
    <property type="entry name" value="LRR_dom_sf"/>
</dbReference>
<feature type="region of interest" description="Disordered" evidence="1">
    <location>
        <begin position="1827"/>
        <end position="1942"/>
    </location>
</feature>
<dbReference type="InterPro" id="IPR054484">
    <property type="entry name" value="ComC_SSD"/>
</dbReference>
<feature type="domain" description="BRF2-like C-terminal" evidence="3">
    <location>
        <begin position="1406"/>
        <end position="1515"/>
    </location>
</feature>
<feature type="compositionally biased region" description="Low complexity" evidence="1">
    <location>
        <begin position="1550"/>
        <end position="1567"/>
    </location>
</feature>
<accession>F4Q836</accession>
<dbReference type="InterPro" id="IPR054078">
    <property type="entry name" value="BRF2-like_C"/>
</dbReference>
<dbReference type="Pfam" id="PF21886">
    <property type="entry name" value="BRF2-like_C_cyclin_rpt"/>
    <property type="match status" value="1"/>
</dbReference>
<feature type="region of interest" description="Disordered" evidence="1">
    <location>
        <begin position="1788"/>
        <end position="1813"/>
    </location>
</feature>
<feature type="signal peptide" evidence="2">
    <location>
        <begin position="1"/>
        <end position="32"/>
    </location>
</feature>
<evidence type="ECO:0000259" key="3">
    <source>
        <dbReference type="Pfam" id="PF21886"/>
    </source>
</evidence>
<feature type="compositionally biased region" description="Pro residues" evidence="1">
    <location>
        <begin position="1842"/>
        <end position="1864"/>
    </location>
</feature>
<keyword evidence="2" id="KW-0732">Signal</keyword>
<dbReference type="Proteomes" id="UP000007797">
    <property type="component" value="Unassembled WGS sequence"/>
</dbReference>
<name>F4Q836_CACFS</name>
<feature type="compositionally biased region" description="Acidic residues" evidence="1">
    <location>
        <begin position="1900"/>
        <end position="1923"/>
    </location>
</feature>
<dbReference type="RefSeq" id="XP_004352261.1">
    <property type="nucleotide sequence ID" value="XM_004352209.1"/>
</dbReference>
<feature type="compositionally biased region" description="Polar residues" evidence="1">
    <location>
        <begin position="1804"/>
        <end position="1813"/>
    </location>
</feature>
<dbReference type="KEGG" id="dfa:DFA_09607"/>
<keyword evidence="6" id="KW-1185">Reference proteome</keyword>
<feature type="chain" id="PRO_5003320025" description="EGF-like domain-containing protein" evidence="2">
    <location>
        <begin position="33"/>
        <end position="1942"/>
    </location>
</feature>
<feature type="region of interest" description="Disordered" evidence="1">
    <location>
        <begin position="1549"/>
        <end position="1637"/>
    </location>
</feature>
<dbReference type="InterPro" id="IPR001611">
    <property type="entry name" value="Leu-rich_rpt"/>
</dbReference>
<evidence type="ECO:0000256" key="1">
    <source>
        <dbReference type="SAM" id="MobiDB-lite"/>
    </source>
</evidence>
<protein>
    <recommendedName>
        <fullName evidence="7">EGF-like domain-containing protein</fullName>
    </recommendedName>
</protein>
<feature type="compositionally biased region" description="Basic and acidic residues" evidence="1">
    <location>
        <begin position="1869"/>
        <end position="1899"/>
    </location>
</feature>
<organism evidence="5 6">
    <name type="scientific">Cavenderia fasciculata</name>
    <name type="common">Slime mold</name>
    <name type="synonym">Dictyostelium fasciculatum</name>
    <dbReference type="NCBI Taxonomy" id="261658"/>
    <lineage>
        <taxon>Eukaryota</taxon>
        <taxon>Amoebozoa</taxon>
        <taxon>Evosea</taxon>
        <taxon>Eumycetozoa</taxon>
        <taxon>Dictyostelia</taxon>
        <taxon>Acytosteliales</taxon>
        <taxon>Cavenderiaceae</taxon>
        <taxon>Cavenderia</taxon>
    </lineage>
</organism>
<dbReference type="InterPro" id="IPR053331">
    <property type="entry name" value="EGF-like_comC"/>
</dbReference>
<dbReference type="Pfam" id="PF22933">
    <property type="entry name" value="ComC_SSD"/>
    <property type="match status" value="1"/>
</dbReference>
<feature type="region of interest" description="Disordered" evidence="1">
    <location>
        <begin position="1243"/>
        <end position="1290"/>
    </location>
</feature>
<dbReference type="SUPFAM" id="SSF52058">
    <property type="entry name" value="L domain-like"/>
    <property type="match status" value="1"/>
</dbReference>
<dbReference type="PANTHER" id="PTHR24032:SF16">
    <property type="entry name" value="EGF-LIKE DOMAIN-CONTAINING PROTEIN"/>
    <property type="match status" value="1"/>
</dbReference>
<dbReference type="Gene3D" id="3.80.10.10">
    <property type="entry name" value="Ribonuclease Inhibitor"/>
    <property type="match status" value="2"/>
</dbReference>
<dbReference type="PROSITE" id="PS51450">
    <property type="entry name" value="LRR"/>
    <property type="match status" value="1"/>
</dbReference>
<dbReference type="EMBL" id="GL883025">
    <property type="protein sequence ID" value="EGG15936.1"/>
    <property type="molecule type" value="Genomic_DNA"/>
</dbReference>
<evidence type="ECO:0000259" key="4">
    <source>
        <dbReference type="Pfam" id="PF22933"/>
    </source>
</evidence>
<evidence type="ECO:0000313" key="5">
    <source>
        <dbReference type="EMBL" id="EGG15936.1"/>
    </source>
</evidence>
<gene>
    <name evidence="5" type="ORF">DFA_09607</name>
</gene>
<dbReference type="PANTHER" id="PTHR24032">
    <property type="entry name" value="EGF-LIKE DOMAIN-CONTAINING PROTEIN-RELATED-RELATED"/>
    <property type="match status" value="1"/>
</dbReference>
<dbReference type="CDD" id="cd00043">
    <property type="entry name" value="CYCLIN_SF"/>
    <property type="match status" value="1"/>
</dbReference>
<feature type="domain" description="ComC supersandwich" evidence="4">
    <location>
        <begin position="881"/>
        <end position="1118"/>
    </location>
</feature>
<feature type="region of interest" description="Disordered" evidence="1">
    <location>
        <begin position="804"/>
        <end position="839"/>
    </location>
</feature>
<feature type="compositionally biased region" description="Basic residues" evidence="1">
    <location>
        <begin position="1623"/>
        <end position="1635"/>
    </location>
</feature>
<feature type="compositionally biased region" description="Polar residues" evidence="1">
    <location>
        <begin position="1276"/>
        <end position="1290"/>
    </location>
</feature>
<evidence type="ECO:0008006" key="7">
    <source>
        <dbReference type="Google" id="ProtNLM"/>
    </source>
</evidence>
<feature type="compositionally biased region" description="Low complexity" evidence="1">
    <location>
        <begin position="1577"/>
        <end position="1607"/>
    </location>
</feature>
<feature type="compositionally biased region" description="Low complexity" evidence="1">
    <location>
        <begin position="807"/>
        <end position="839"/>
    </location>
</feature>
<dbReference type="Gene3D" id="1.10.472.170">
    <property type="match status" value="1"/>
</dbReference>
<evidence type="ECO:0000256" key="2">
    <source>
        <dbReference type="SAM" id="SignalP"/>
    </source>
</evidence>